<dbReference type="Proteomes" id="UP000001025">
    <property type="component" value="Chromosome"/>
</dbReference>
<dbReference type="KEGG" id="rba:RB9072"/>
<dbReference type="InParanoid" id="Q7UM50"/>
<dbReference type="AlphaFoldDB" id="Q7UM50"/>
<dbReference type="EMBL" id="BX294148">
    <property type="protein sequence ID" value="CAD76067.1"/>
    <property type="molecule type" value="Genomic_DNA"/>
</dbReference>
<keyword evidence="3" id="KW-1185">Reference proteome</keyword>
<dbReference type="EnsemblBacteria" id="CAD76067">
    <property type="protein sequence ID" value="CAD76067"/>
    <property type="gene ID" value="RB9072"/>
</dbReference>
<gene>
    <name evidence="2" type="ordered locus">RB9072</name>
</gene>
<accession>Q7UM50</accession>
<evidence type="ECO:0000313" key="3">
    <source>
        <dbReference type="Proteomes" id="UP000001025"/>
    </source>
</evidence>
<protein>
    <submittedName>
        <fullName evidence="2">Uncharacterized protein</fullName>
    </submittedName>
</protein>
<dbReference type="HOGENOM" id="CLU_3157149_0_0_0"/>
<sequence length="48" mass="5454">MKLQQNRVRRFKSKVETKKNGPRMKFGARSQFSLGMNQSGLTHSVDGS</sequence>
<organism evidence="2 3">
    <name type="scientific">Rhodopirellula baltica (strain DSM 10527 / NCIMB 13988 / SH1)</name>
    <dbReference type="NCBI Taxonomy" id="243090"/>
    <lineage>
        <taxon>Bacteria</taxon>
        <taxon>Pseudomonadati</taxon>
        <taxon>Planctomycetota</taxon>
        <taxon>Planctomycetia</taxon>
        <taxon>Pirellulales</taxon>
        <taxon>Pirellulaceae</taxon>
        <taxon>Rhodopirellula</taxon>
    </lineage>
</organism>
<proteinExistence type="predicted"/>
<evidence type="ECO:0000256" key="1">
    <source>
        <dbReference type="SAM" id="MobiDB-lite"/>
    </source>
</evidence>
<name>Q7UM50_RHOBA</name>
<reference evidence="2 3" key="1">
    <citation type="journal article" date="2003" name="Proc. Natl. Acad. Sci. U.S.A.">
        <title>Complete genome sequence of the marine planctomycete Pirellula sp. strain 1.</title>
        <authorList>
            <person name="Gloeckner F.O."/>
            <person name="Kube M."/>
            <person name="Bauer M."/>
            <person name="Teeling H."/>
            <person name="Lombardot T."/>
            <person name="Ludwig W."/>
            <person name="Gade D."/>
            <person name="Beck A."/>
            <person name="Borzym K."/>
            <person name="Heitmann K."/>
            <person name="Rabus R."/>
            <person name="Schlesner H."/>
            <person name="Amann R."/>
            <person name="Reinhardt R."/>
        </authorList>
    </citation>
    <scope>NUCLEOTIDE SEQUENCE [LARGE SCALE GENOMIC DNA]</scope>
    <source>
        <strain evidence="3">DSM 10527 / NCIMB 13988 / SH1</strain>
    </source>
</reference>
<feature type="region of interest" description="Disordered" evidence="1">
    <location>
        <begin position="1"/>
        <end position="25"/>
    </location>
</feature>
<evidence type="ECO:0000313" key="2">
    <source>
        <dbReference type="EMBL" id="CAD76067.1"/>
    </source>
</evidence>